<name>A0A9Q0R2K3_9MAGN</name>
<dbReference type="AlphaFoldDB" id="A0A9Q0R2K3"/>
<dbReference type="EMBL" id="JAMYWD010000001">
    <property type="protein sequence ID" value="KAJ4981070.1"/>
    <property type="molecule type" value="Genomic_DNA"/>
</dbReference>
<evidence type="ECO:0000256" key="2">
    <source>
        <dbReference type="SAM" id="MobiDB-lite"/>
    </source>
</evidence>
<dbReference type="Pfam" id="PF04520">
    <property type="entry name" value="Senescence_reg"/>
    <property type="match status" value="1"/>
</dbReference>
<dbReference type="PANTHER" id="PTHR33083">
    <property type="entry name" value="EXPRESSED PROTEIN"/>
    <property type="match status" value="1"/>
</dbReference>
<reference evidence="3" key="1">
    <citation type="journal article" date="2023" name="Plant J.">
        <title>The genome of the king protea, Protea cynaroides.</title>
        <authorList>
            <person name="Chang J."/>
            <person name="Duong T.A."/>
            <person name="Schoeman C."/>
            <person name="Ma X."/>
            <person name="Roodt D."/>
            <person name="Barker N."/>
            <person name="Li Z."/>
            <person name="Van de Peer Y."/>
            <person name="Mizrachi E."/>
        </authorList>
    </citation>
    <scope>NUCLEOTIDE SEQUENCE</scope>
    <source>
        <tissue evidence="3">Young leaves</tissue>
    </source>
</reference>
<gene>
    <name evidence="3" type="ORF">NE237_031907</name>
</gene>
<dbReference type="GO" id="GO:0010150">
    <property type="term" value="P:leaf senescence"/>
    <property type="evidence" value="ECO:0007669"/>
    <property type="project" value="UniProtKB-ARBA"/>
</dbReference>
<dbReference type="PANTHER" id="PTHR33083:SF49">
    <property type="entry name" value="SENESCENCE REGULATOR"/>
    <property type="match status" value="1"/>
</dbReference>
<evidence type="ECO:0000313" key="4">
    <source>
        <dbReference type="Proteomes" id="UP001141806"/>
    </source>
</evidence>
<feature type="compositionally biased region" description="Acidic residues" evidence="2">
    <location>
        <begin position="208"/>
        <end position="217"/>
    </location>
</feature>
<feature type="region of interest" description="Disordered" evidence="2">
    <location>
        <begin position="1"/>
        <end position="57"/>
    </location>
</feature>
<organism evidence="3 4">
    <name type="scientific">Protea cynaroides</name>
    <dbReference type="NCBI Taxonomy" id="273540"/>
    <lineage>
        <taxon>Eukaryota</taxon>
        <taxon>Viridiplantae</taxon>
        <taxon>Streptophyta</taxon>
        <taxon>Embryophyta</taxon>
        <taxon>Tracheophyta</taxon>
        <taxon>Spermatophyta</taxon>
        <taxon>Magnoliopsida</taxon>
        <taxon>Proteales</taxon>
        <taxon>Proteaceae</taxon>
        <taxon>Protea</taxon>
    </lineage>
</organism>
<dbReference type="OrthoDB" id="672058at2759"/>
<sequence>MAALKHSPNHGGSPNYGGRGNFPSRGCHSSCGRHSSNRGGLLPTLQYRGAPQGPKGMAEEFQESDVFWSEQSYQREGHDRFYCSVFHDEDIDPARKKISNQRNSSHPLPISIPFIGNQLHSSDSNESDDDLEENAEMVYKEMAEEFQESDVFWPEQSYQREGRLYRSVFQDGNTDSPRKKISKEKNSSHSIPVSIPCIGNQLHSSDSSESDDDLEEDAEMVPPHLILADRISRQMVFPVSKVNGGILKGRDLKRVRISILRMTGFIES</sequence>
<dbReference type="Proteomes" id="UP001141806">
    <property type="component" value="Unassembled WGS sequence"/>
</dbReference>
<comment type="similarity">
    <text evidence="1">Belongs to the senescence regulator S40 family.</text>
</comment>
<comment type="caution">
    <text evidence="3">The sequence shown here is derived from an EMBL/GenBank/DDBJ whole genome shotgun (WGS) entry which is preliminary data.</text>
</comment>
<accession>A0A9Q0R2K3</accession>
<dbReference type="InterPro" id="IPR007608">
    <property type="entry name" value="Senescence_reg_S40"/>
</dbReference>
<keyword evidence="4" id="KW-1185">Reference proteome</keyword>
<evidence type="ECO:0000256" key="1">
    <source>
        <dbReference type="ARBA" id="ARBA00034773"/>
    </source>
</evidence>
<proteinExistence type="inferred from homology"/>
<protein>
    <submittedName>
        <fullName evidence="3">Uncharacterized protein</fullName>
    </submittedName>
</protein>
<feature type="region of interest" description="Disordered" evidence="2">
    <location>
        <begin position="168"/>
        <end position="217"/>
    </location>
</feature>
<evidence type="ECO:0000313" key="3">
    <source>
        <dbReference type="EMBL" id="KAJ4981070.1"/>
    </source>
</evidence>